<protein>
    <recommendedName>
        <fullName evidence="19">Cytochrome P450</fullName>
    </recommendedName>
</protein>
<keyword evidence="18" id="KW-1185">Reference proteome</keyword>
<dbReference type="InterPro" id="IPR017972">
    <property type="entry name" value="Cyt_P450_CS"/>
</dbReference>
<keyword evidence="13 16" id="KW-0472">Membrane</keyword>
<evidence type="ECO:0000256" key="11">
    <source>
        <dbReference type="ARBA" id="ARBA00023004"/>
    </source>
</evidence>
<evidence type="ECO:0008006" key="19">
    <source>
        <dbReference type="Google" id="ProtNLM"/>
    </source>
</evidence>
<dbReference type="PRINTS" id="PR00463">
    <property type="entry name" value="EP450I"/>
</dbReference>
<feature type="transmembrane region" description="Helical" evidence="16">
    <location>
        <begin position="12"/>
        <end position="31"/>
    </location>
</feature>
<comment type="caution">
    <text evidence="17">The sequence shown here is derived from an EMBL/GenBank/DDBJ whole genome shotgun (WGS) entry which is preliminary data.</text>
</comment>
<evidence type="ECO:0000313" key="18">
    <source>
        <dbReference type="Proteomes" id="UP000827092"/>
    </source>
</evidence>
<dbReference type="EMBL" id="JAFNEN010000837">
    <property type="protein sequence ID" value="KAG8176956.1"/>
    <property type="molecule type" value="Genomic_DNA"/>
</dbReference>
<dbReference type="Proteomes" id="UP000827092">
    <property type="component" value="Unassembled WGS sequence"/>
</dbReference>
<keyword evidence="12 15" id="KW-0503">Monooxygenase</keyword>
<dbReference type="InterPro" id="IPR036396">
    <property type="entry name" value="Cyt_P450_sf"/>
</dbReference>
<comment type="subcellular location">
    <subcellularLocation>
        <location evidence="4">Endoplasmic reticulum membrane</location>
        <topology evidence="4">Peripheral membrane protein</topology>
    </subcellularLocation>
    <subcellularLocation>
        <location evidence="3">Microsome membrane</location>
        <topology evidence="3">Peripheral membrane protein</topology>
    </subcellularLocation>
</comment>
<evidence type="ECO:0000256" key="15">
    <source>
        <dbReference type="RuleBase" id="RU000461"/>
    </source>
</evidence>
<dbReference type="InterPro" id="IPR001128">
    <property type="entry name" value="Cyt_P450"/>
</dbReference>
<name>A0AAV6TZZ9_9ARAC</name>
<keyword evidence="9" id="KW-0492">Microsome</keyword>
<evidence type="ECO:0000256" key="6">
    <source>
        <dbReference type="ARBA" id="ARBA00022617"/>
    </source>
</evidence>
<keyword evidence="16" id="KW-0812">Transmembrane</keyword>
<dbReference type="Pfam" id="PF00067">
    <property type="entry name" value="p450"/>
    <property type="match status" value="1"/>
</dbReference>
<feature type="binding site" description="axial binding residue" evidence="14">
    <location>
        <position position="451"/>
    </location>
    <ligand>
        <name>heme</name>
        <dbReference type="ChEBI" id="CHEBI:30413"/>
    </ligand>
    <ligandPart>
        <name>Fe</name>
        <dbReference type="ChEBI" id="CHEBI:18248"/>
    </ligandPart>
</feature>
<evidence type="ECO:0000256" key="12">
    <source>
        <dbReference type="ARBA" id="ARBA00023033"/>
    </source>
</evidence>
<dbReference type="FunFam" id="1.10.630.10:FF:000238">
    <property type="entry name" value="Cytochrome P450 2A6"/>
    <property type="match status" value="1"/>
</dbReference>
<evidence type="ECO:0000256" key="5">
    <source>
        <dbReference type="ARBA" id="ARBA00010617"/>
    </source>
</evidence>
<dbReference type="PRINTS" id="PR00385">
    <property type="entry name" value="P450"/>
</dbReference>
<keyword evidence="11 14" id="KW-0408">Iron</keyword>
<dbReference type="InterPro" id="IPR002401">
    <property type="entry name" value="Cyt_P450_E_grp-I"/>
</dbReference>
<keyword evidence="8" id="KW-0256">Endoplasmic reticulum</keyword>
<evidence type="ECO:0000256" key="3">
    <source>
        <dbReference type="ARBA" id="ARBA00004174"/>
    </source>
</evidence>
<dbReference type="Gene3D" id="1.10.630.10">
    <property type="entry name" value="Cytochrome P450"/>
    <property type="match status" value="1"/>
</dbReference>
<reference evidence="17 18" key="1">
    <citation type="journal article" date="2022" name="Nat. Ecol. Evol.">
        <title>A masculinizing supergene underlies an exaggerated male reproductive morph in a spider.</title>
        <authorList>
            <person name="Hendrickx F."/>
            <person name="De Corte Z."/>
            <person name="Sonet G."/>
            <person name="Van Belleghem S.M."/>
            <person name="Kostlbacher S."/>
            <person name="Vangestel C."/>
        </authorList>
    </citation>
    <scope>NUCLEOTIDE SEQUENCE [LARGE SCALE GENOMIC DNA]</scope>
    <source>
        <strain evidence="17">W744_W776</strain>
    </source>
</reference>
<dbReference type="GO" id="GO:0016712">
    <property type="term" value="F:oxidoreductase activity, acting on paired donors, with incorporation or reduction of molecular oxygen, reduced flavin or flavoprotein as one donor, and incorporation of one atom of oxygen"/>
    <property type="evidence" value="ECO:0007669"/>
    <property type="project" value="TreeGrafter"/>
</dbReference>
<keyword evidence="10 15" id="KW-0560">Oxidoreductase</keyword>
<organism evidence="17 18">
    <name type="scientific">Oedothorax gibbosus</name>
    <dbReference type="NCBI Taxonomy" id="931172"/>
    <lineage>
        <taxon>Eukaryota</taxon>
        <taxon>Metazoa</taxon>
        <taxon>Ecdysozoa</taxon>
        <taxon>Arthropoda</taxon>
        <taxon>Chelicerata</taxon>
        <taxon>Arachnida</taxon>
        <taxon>Araneae</taxon>
        <taxon>Araneomorphae</taxon>
        <taxon>Entelegynae</taxon>
        <taxon>Araneoidea</taxon>
        <taxon>Linyphiidae</taxon>
        <taxon>Erigoninae</taxon>
        <taxon>Oedothorax</taxon>
    </lineage>
</organism>
<evidence type="ECO:0000256" key="16">
    <source>
        <dbReference type="SAM" id="Phobius"/>
    </source>
</evidence>
<dbReference type="GO" id="GO:0005789">
    <property type="term" value="C:endoplasmic reticulum membrane"/>
    <property type="evidence" value="ECO:0007669"/>
    <property type="project" value="UniProtKB-SubCell"/>
</dbReference>
<evidence type="ECO:0000256" key="7">
    <source>
        <dbReference type="ARBA" id="ARBA00022723"/>
    </source>
</evidence>
<keyword evidence="6 14" id="KW-0349">Heme</keyword>
<dbReference type="GO" id="GO:0005506">
    <property type="term" value="F:iron ion binding"/>
    <property type="evidence" value="ECO:0007669"/>
    <property type="project" value="InterPro"/>
</dbReference>
<evidence type="ECO:0000256" key="10">
    <source>
        <dbReference type="ARBA" id="ARBA00023002"/>
    </source>
</evidence>
<comment type="function">
    <text evidence="2">May be involved in the metabolism of insect hormones and in the breakdown of synthetic insecticides.</text>
</comment>
<dbReference type="PANTHER" id="PTHR24300:SF403">
    <property type="entry name" value="CYTOCHROME P450 306A1"/>
    <property type="match status" value="1"/>
</dbReference>
<evidence type="ECO:0000256" key="1">
    <source>
        <dbReference type="ARBA" id="ARBA00001971"/>
    </source>
</evidence>
<dbReference type="GO" id="GO:0006805">
    <property type="term" value="P:xenobiotic metabolic process"/>
    <property type="evidence" value="ECO:0007669"/>
    <property type="project" value="TreeGrafter"/>
</dbReference>
<dbReference type="GO" id="GO:0008395">
    <property type="term" value="F:steroid hydroxylase activity"/>
    <property type="evidence" value="ECO:0007669"/>
    <property type="project" value="TreeGrafter"/>
</dbReference>
<dbReference type="SUPFAM" id="SSF48264">
    <property type="entry name" value="Cytochrome P450"/>
    <property type="match status" value="1"/>
</dbReference>
<dbReference type="GO" id="GO:0006082">
    <property type="term" value="P:organic acid metabolic process"/>
    <property type="evidence" value="ECO:0007669"/>
    <property type="project" value="TreeGrafter"/>
</dbReference>
<keyword evidence="16" id="KW-1133">Transmembrane helix</keyword>
<dbReference type="GO" id="GO:0020037">
    <property type="term" value="F:heme binding"/>
    <property type="evidence" value="ECO:0007669"/>
    <property type="project" value="InterPro"/>
</dbReference>
<comment type="cofactor">
    <cofactor evidence="1 14">
        <name>heme</name>
        <dbReference type="ChEBI" id="CHEBI:30413"/>
    </cofactor>
</comment>
<gene>
    <name evidence="17" type="ORF">JTE90_015422</name>
</gene>
<evidence type="ECO:0000256" key="13">
    <source>
        <dbReference type="ARBA" id="ARBA00023136"/>
    </source>
</evidence>
<evidence type="ECO:0000256" key="4">
    <source>
        <dbReference type="ARBA" id="ARBA00004406"/>
    </source>
</evidence>
<evidence type="ECO:0000256" key="2">
    <source>
        <dbReference type="ARBA" id="ARBA00003690"/>
    </source>
</evidence>
<sequence length="505" mass="57173">MHLDWVYDNIVSSTTLVLAITTAIASVAYYISKNRGLPPGPTGVPFLGYWPFIDHKKCHLQFEKLQKKYGDVFSFTCTGKLYIHLGTGKAVREAHIGKSDSFGKRTEDFNLMLDIFGGGVIFQNNEEWKTNRKFFVGALKERSHAVLQESLSGTSLYASIKSTMDELRDKKSDELVNIVDVVSSKCTTAIRHALFGDSGEVTDEDVQEFNEYFNTVMACMSAPNFLPTGKMARYLIFPFVPGYKASKASLKKARSMFYKIIDRHRRTFDTENPRDIIDDYLKEENNRRCKGDPSAKYFTDDALVSTLLQLIGDGSVSVALFIAFVINAVLMHPEEQDKVYRELVEVVGHDRQPTIEDKSRLTYTNAFIQEVTRTSSSFFPFMPSQECTKETTLRGYRIPKGAVTVMNFYTAHTDPETHENPDTFDPSRFVSKEEKQREDLPISFGIGKRACIGEAFAQLHIFLFVATIFQNFHLSVPEGAKSSTVDEFLTTGKLEILLQPRIHTE</sequence>
<dbReference type="PROSITE" id="PS00086">
    <property type="entry name" value="CYTOCHROME_P450"/>
    <property type="match status" value="1"/>
</dbReference>
<evidence type="ECO:0000256" key="9">
    <source>
        <dbReference type="ARBA" id="ARBA00022848"/>
    </source>
</evidence>
<comment type="similarity">
    <text evidence="5 15">Belongs to the cytochrome P450 family.</text>
</comment>
<accession>A0AAV6TZZ9</accession>
<evidence type="ECO:0000313" key="17">
    <source>
        <dbReference type="EMBL" id="KAG8176956.1"/>
    </source>
</evidence>
<evidence type="ECO:0000256" key="14">
    <source>
        <dbReference type="PIRSR" id="PIRSR602401-1"/>
    </source>
</evidence>
<dbReference type="InterPro" id="IPR050182">
    <property type="entry name" value="Cytochrome_P450_fam2"/>
</dbReference>
<dbReference type="PANTHER" id="PTHR24300">
    <property type="entry name" value="CYTOCHROME P450 508A4-RELATED"/>
    <property type="match status" value="1"/>
</dbReference>
<keyword evidence="7 14" id="KW-0479">Metal-binding</keyword>
<dbReference type="AlphaFoldDB" id="A0AAV6TZZ9"/>
<proteinExistence type="inferred from homology"/>
<evidence type="ECO:0000256" key="8">
    <source>
        <dbReference type="ARBA" id="ARBA00022824"/>
    </source>
</evidence>